<reference evidence="1" key="2">
    <citation type="journal article" date="2015" name="Data Brief">
        <title>Shoot transcriptome of the giant reed, Arundo donax.</title>
        <authorList>
            <person name="Barrero R.A."/>
            <person name="Guerrero F.D."/>
            <person name="Moolhuijzen P."/>
            <person name="Goolsby J.A."/>
            <person name="Tidwell J."/>
            <person name="Bellgard S.E."/>
            <person name="Bellgard M.I."/>
        </authorList>
    </citation>
    <scope>NUCLEOTIDE SEQUENCE</scope>
    <source>
        <tissue evidence="1">Shoot tissue taken approximately 20 cm above the soil surface</tissue>
    </source>
</reference>
<name>A0A0A9CNY3_ARUDO</name>
<accession>A0A0A9CNY3</accession>
<proteinExistence type="predicted"/>
<organism evidence="1">
    <name type="scientific">Arundo donax</name>
    <name type="common">Giant reed</name>
    <name type="synonym">Donax arundinaceus</name>
    <dbReference type="NCBI Taxonomy" id="35708"/>
    <lineage>
        <taxon>Eukaryota</taxon>
        <taxon>Viridiplantae</taxon>
        <taxon>Streptophyta</taxon>
        <taxon>Embryophyta</taxon>
        <taxon>Tracheophyta</taxon>
        <taxon>Spermatophyta</taxon>
        <taxon>Magnoliopsida</taxon>
        <taxon>Liliopsida</taxon>
        <taxon>Poales</taxon>
        <taxon>Poaceae</taxon>
        <taxon>PACMAD clade</taxon>
        <taxon>Arundinoideae</taxon>
        <taxon>Arundineae</taxon>
        <taxon>Arundo</taxon>
    </lineage>
</organism>
<reference evidence="1" key="1">
    <citation type="submission" date="2014-09" db="EMBL/GenBank/DDBJ databases">
        <authorList>
            <person name="Magalhaes I.L.F."/>
            <person name="Oliveira U."/>
            <person name="Santos F.R."/>
            <person name="Vidigal T.H.D.A."/>
            <person name="Brescovit A.D."/>
            <person name="Santos A.J."/>
        </authorList>
    </citation>
    <scope>NUCLEOTIDE SEQUENCE</scope>
    <source>
        <tissue evidence="1">Shoot tissue taken approximately 20 cm above the soil surface</tissue>
    </source>
</reference>
<dbReference type="EMBL" id="GBRH01224683">
    <property type="protein sequence ID" value="JAD73212.1"/>
    <property type="molecule type" value="Transcribed_RNA"/>
</dbReference>
<dbReference type="AlphaFoldDB" id="A0A0A9CNY3"/>
<evidence type="ECO:0000313" key="1">
    <source>
        <dbReference type="EMBL" id="JAD73212.1"/>
    </source>
</evidence>
<protein>
    <submittedName>
        <fullName evidence="1">Uncharacterized protein</fullName>
    </submittedName>
</protein>
<sequence length="56" mass="6309">MMFGPSISNVSNRSDSPLFATNVCMIIVTARDKDMARMWKQCLRSWSLIRQIACAG</sequence>